<keyword evidence="3" id="KW-1185">Reference proteome</keyword>
<protein>
    <submittedName>
        <fullName evidence="2">Uncharacterized protein</fullName>
    </submittedName>
</protein>
<evidence type="ECO:0000313" key="3">
    <source>
        <dbReference type="Proteomes" id="UP001176941"/>
    </source>
</evidence>
<proteinExistence type="predicted"/>
<organism evidence="2 3">
    <name type="scientific">Rangifer tarandus platyrhynchus</name>
    <name type="common">Svalbard reindeer</name>
    <dbReference type="NCBI Taxonomy" id="3082113"/>
    <lineage>
        <taxon>Eukaryota</taxon>
        <taxon>Metazoa</taxon>
        <taxon>Chordata</taxon>
        <taxon>Craniata</taxon>
        <taxon>Vertebrata</taxon>
        <taxon>Euteleostomi</taxon>
        <taxon>Mammalia</taxon>
        <taxon>Eutheria</taxon>
        <taxon>Laurasiatheria</taxon>
        <taxon>Artiodactyla</taxon>
        <taxon>Ruminantia</taxon>
        <taxon>Pecora</taxon>
        <taxon>Cervidae</taxon>
        <taxon>Odocoileinae</taxon>
        <taxon>Rangifer</taxon>
    </lineage>
</organism>
<accession>A0ABN8ZXK4</accession>
<feature type="region of interest" description="Disordered" evidence="1">
    <location>
        <begin position="1"/>
        <end position="28"/>
    </location>
</feature>
<feature type="compositionally biased region" description="Pro residues" evidence="1">
    <location>
        <begin position="118"/>
        <end position="149"/>
    </location>
</feature>
<evidence type="ECO:0000313" key="2">
    <source>
        <dbReference type="EMBL" id="CAI9178697.1"/>
    </source>
</evidence>
<sequence length="149" mass="16217">MTQVSQERPVSYIQQSEGTSAPSPEWEAMPAVQSDLRNARKLDRAAEEGLILELLHKPRQLNTRPSSSPCGAAKNGQERRAHLPPPRLRRPEAGDRRKGGFASGLLPCDEKVRSLHSPPHPAPPAPRCSPPQRSPPPKHPAPPAPLSLP</sequence>
<gene>
    <name evidence="2" type="ORF">MRATA1EN1_LOCUS27659</name>
</gene>
<reference evidence="2" key="1">
    <citation type="submission" date="2023-04" db="EMBL/GenBank/DDBJ databases">
        <authorList>
            <consortium name="ELIXIR-Norway"/>
        </authorList>
    </citation>
    <scope>NUCLEOTIDE SEQUENCE [LARGE SCALE GENOMIC DNA]</scope>
</reference>
<feature type="compositionally biased region" description="Polar residues" evidence="1">
    <location>
        <begin position="1"/>
        <end position="22"/>
    </location>
</feature>
<feature type="compositionally biased region" description="Polar residues" evidence="1">
    <location>
        <begin position="60"/>
        <end position="69"/>
    </location>
</feature>
<feature type="compositionally biased region" description="Basic and acidic residues" evidence="1">
    <location>
        <begin position="89"/>
        <end position="98"/>
    </location>
</feature>
<dbReference type="EMBL" id="OX459944">
    <property type="protein sequence ID" value="CAI9178697.1"/>
    <property type="molecule type" value="Genomic_DNA"/>
</dbReference>
<name>A0ABN8ZXK4_RANTA</name>
<feature type="region of interest" description="Disordered" evidence="1">
    <location>
        <begin position="56"/>
        <end position="149"/>
    </location>
</feature>
<dbReference type="Proteomes" id="UP001176941">
    <property type="component" value="Chromosome 8"/>
</dbReference>
<evidence type="ECO:0000256" key="1">
    <source>
        <dbReference type="SAM" id="MobiDB-lite"/>
    </source>
</evidence>